<dbReference type="Pfam" id="PF09965">
    <property type="entry name" value="DUF2199"/>
    <property type="match status" value="1"/>
</dbReference>
<comment type="caution">
    <text evidence="1">The sequence shown here is derived from an EMBL/GenBank/DDBJ whole genome shotgun (WGS) entry which is preliminary data.</text>
</comment>
<proteinExistence type="predicted"/>
<dbReference type="Proteomes" id="UP000321080">
    <property type="component" value="Unassembled WGS sequence"/>
</dbReference>
<evidence type="ECO:0000313" key="2">
    <source>
        <dbReference type="Proteomes" id="UP000321080"/>
    </source>
</evidence>
<sequence length="277" mass="32166">MSFSFKNIFKKGRKFKESGNTVVYTTTYVMHEKSTITLVSHELNGDWQFMGNESLENFQEIGLLVSLFQVIKIDNSILSLVDLPIGYQATRVKKSDEWKIEKIHYSESEIQEMGYYCSECGEFHGEIPMSYGAESPTSYFNLDEETKNQSELTRDICIINRERFFIKGQIKIKVDTQNKPFTWNVWVEIGKEDFDIGQENWTNENRFLRKPYNGVIDTPLNCYSNTLGLKVKVQTQKVGIIPEIIISETNHPLFFEQENGINMDRVTGFAKKILYAH</sequence>
<evidence type="ECO:0000313" key="1">
    <source>
        <dbReference type="EMBL" id="TXG39298.1"/>
    </source>
</evidence>
<dbReference type="EMBL" id="VRKQ01000008">
    <property type="protein sequence ID" value="TXG39298.1"/>
    <property type="molecule type" value="Genomic_DNA"/>
</dbReference>
<reference evidence="1 2" key="1">
    <citation type="submission" date="2019-08" db="EMBL/GenBank/DDBJ databases">
        <title>Seonamhaeicola sediminis sp. nov., isolated from marine sediment.</title>
        <authorList>
            <person name="Cao W.R."/>
        </authorList>
    </citation>
    <scope>NUCLEOTIDE SEQUENCE [LARGE SCALE GENOMIC DNA]</scope>
    <source>
        <strain evidence="1 2">1505</strain>
    </source>
</reference>
<accession>A0A5C7GLS7</accession>
<organism evidence="1 2">
    <name type="scientific">Seonamhaeicola maritimus</name>
    <dbReference type="NCBI Taxonomy" id="2591822"/>
    <lineage>
        <taxon>Bacteria</taxon>
        <taxon>Pseudomonadati</taxon>
        <taxon>Bacteroidota</taxon>
        <taxon>Flavobacteriia</taxon>
        <taxon>Flavobacteriales</taxon>
        <taxon>Flavobacteriaceae</taxon>
    </lineage>
</organism>
<protein>
    <submittedName>
        <fullName evidence="1">DUF2199 domain-containing protein</fullName>
    </submittedName>
</protein>
<dbReference type="OrthoDB" id="9793188at2"/>
<dbReference type="RefSeq" id="WP_147766868.1">
    <property type="nucleotide sequence ID" value="NZ_VRKQ01000008.1"/>
</dbReference>
<keyword evidence="2" id="KW-1185">Reference proteome</keyword>
<dbReference type="AlphaFoldDB" id="A0A5C7GLS7"/>
<gene>
    <name evidence="1" type="ORF">FUA22_05330</name>
</gene>
<dbReference type="InterPro" id="IPR018697">
    <property type="entry name" value="DUF2199"/>
</dbReference>
<name>A0A5C7GLS7_9FLAO</name>